<evidence type="ECO:0000256" key="8">
    <source>
        <dbReference type="ARBA" id="ARBA00022833"/>
    </source>
</evidence>
<feature type="compositionally biased region" description="Low complexity" evidence="13">
    <location>
        <begin position="125"/>
        <end position="139"/>
    </location>
</feature>
<dbReference type="NCBIfam" id="TIGR00218">
    <property type="entry name" value="manA"/>
    <property type="match status" value="1"/>
</dbReference>
<accession>J5TBF6</accession>
<evidence type="ECO:0000313" key="17">
    <source>
        <dbReference type="EMBL" id="EJT50116.1"/>
    </source>
</evidence>
<dbReference type="Gene3D" id="2.60.120.10">
    <property type="entry name" value="Jelly Rolls"/>
    <property type="match status" value="2"/>
</dbReference>
<evidence type="ECO:0000256" key="12">
    <source>
        <dbReference type="RuleBase" id="RU004248"/>
    </source>
</evidence>
<evidence type="ECO:0000256" key="6">
    <source>
        <dbReference type="ARBA" id="ARBA00018236"/>
    </source>
</evidence>
<evidence type="ECO:0000256" key="10">
    <source>
        <dbReference type="RuleBase" id="RU000611"/>
    </source>
</evidence>
<feature type="domain" description="Phosphomannose isomerase type I helical insertion" evidence="16">
    <location>
        <begin position="337"/>
        <end position="409"/>
    </location>
</feature>
<dbReference type="EC" id="5.3.1.8" evidence="5 10"/>
<dbReference type="GO" id="GO:0004476">
    <property type="term" value="F:mannose-6-phosphate isomerase activity"/>
    <property type="evidence" value="ECO:0007669"/>
    <property type="project" value="UniProtKB-EC"/>
</dbReference>
<dbReference type="OrthoDB" id="6605218at2759"/>
<comment type="catalytic activity">
    <reaction evidence="1 10">
        <text>D-mannose 6-phosphate = D-fructose 6-phosphate</text>
        <dbReference type="Rhea" id="RHEA:12356"/>
        <dbReference type="ChEBI" id="CHEBI:58735"/>
        <dbReference type="ChEBI" id="CHEBI:61527"/>
        <dbReference type="EC" id="5.3.1.8"/>
    </reaction>
</comment>
<dbReference type="InterPro" id="IPR011051">
    <property type="entry name" value="RmlC_Cupin_sf"/>
</dbReference>
<dbReference type="Pfam" id="PF01238">
    <property type="entry name" value="PMI_typeI_C"/>
    <property type="match status" value="1"/>
</dbReference>
<evidence type="ECO:0000256" key="7">
    <source>
        <dbReference type="ARBA" id="ARBA00022723"/>
    </source>
</evidence>
<dbReference type="Pfam" id="PF20512">
    <property type="entry name" value="PMI_typeI_hel"/>
    <property type="match status" value="1"/>
</dbReference>
<protein>
    <recommendedName>
        <fullName evidence="6 10">Mannose-6-phosphate isomerase</fullName>
        <ecNumber evidence="5 10">5.3.1.8</ecNumber>
    </recommendedName>
</protein>
<dbReference type="EMBL" id="ALBS01000126">
    <property type="protein sequence ID" value="EJT50116.1"/>
    <property type="molecule type" value="Genomic_DNA"/>
</dbReference>
<feature type="domain" description="Phosphomannose isomerase type I catalytic" evidence="15">
    <location>
        <begin position="144"/>
        <end position="288"/>
    </location>
</feature>
<evidence type="ECO:0000256" key="5">
    <source>
        <dbReference type="ARBA" id="ARBA00011956"/>
    </source>
</evidence>
<dbReference type="CDD" id="cd07011">
    <property type="entry name" value="cupin_PMI_type_I_N"/>
    <property type="match status" value="1"/>
</dbReference>
<dbReference type="PANTHER" id="PTHR10309">
    <property type="entry name" value="MANNOSE-6-PHOSPHATE ISOMERASE"/>
    <property type="match status" value="1"/>
</dbReference>
<dbReference type="GO" id="GO:0005829">
    <property type="term" value="C:cytosol"/>
    <property type="evidence" value="ECO:0007669"/>
    <property type="project" value="TreeGrafter"/>
</dbReference>
<dbReference type="KEGG" id="tasa:A1Q1_00583"/>
<evidence type="ECO:0000259" key="16">
    <source>
        <dbReference type="Pfam" id="PF20512"/>
    </source>
</evidence>
<evidence type="ECO:0000256" key="2">
    <source>
        <dbReference type="ARBA" id="ARBA00002564"/>
    </source>
</evidence>
<dbReference type="PROSITE" id="PS00966">
    <property type="entry name" value="PMI_I_2"/>
    <property type="match status" value="1"/>
</dbReference>
<evidence type="ECO:0000256" key="11">
    <source>
        <dbReference type="RuleBase" id="RU004189"/>
    </source>
</evidence>
<dbReference type="RefSeq" id="XP_014181373.1">
    <property type="nucleotide sequence ID" value="XM_014325898.1"/>
</dbReference>
<evidence type="ECO:0000256" key="4">
    <source>
        <dbReference type="ARBA" id="ARBA00010772"/>
    </source>
</evidence>
<evidence type="ECO:0000256" key="9">
    <source>
        <dbReference type="ARBA" id="ARBA00023235"/>
    </source>
</evidence>
<evidence type="ECO:0000313" key="18">
    <source>
        <dbReference type="Proteomes" id="UP000002748"/>
    </source>
</evidence>
<feature type="region of interest" description="Disordered" evidence="13">
    <location>
        <begin position="1"/>
        <end position="73"/>
    </location>
</feature>
<dbReference type="FunFam" id="2.60.120.10:FF:000044">
    <property type="entry name" value="Mannose-6-phosphate isomerase"/>
    <property type="match status" value="1"/>
</dbReference>
<dbReference type="InterPro" id="IPR001250">
    <property type="entry name" value="Man6P_Isoase-1"/>
</dbReference>
<comment type="function">
    <text evidence="2">Involved in the synthesis of the GDP-mannose and dolichol-phosphate-mannose required for a number of critical mannosyl transfer reactions.</text>
</comment>
<evidence type="ECO:0000256" key="13">
    <source>
        <dbReference type="SAM" id="MobiDB-lite"/>
    </source>
</evidence>
<dbReference type="InterPro" id="IPR018050">
    <property type="entry name" value="Pmannose_isomerase-type1_CS"/>
</dbReference>
<evidence type="ECO:0000259" key="15">
    <source>
        <dbReference type="Pfam" id="PF20511"/>
    </source>
</evidence>
<dbReference type="InterPro" id="IPR046458">
    <property type="entry name" value="PMI_typeI_hel"/>
</dbReference>
<proteinExistence type="inferred from homology"/>
<dbReference type="GeneID" id="25984097"/>
<dbReference type="Pfam" id="PF20511">
    <property type="entry name" value="PMI_typeI_cat"/>
    <property type="match status" value="1"/>
</dbReference>
<dbReference type="VEuPathDB" id="FungiDB:A1Q1_00583"/>
<comment type="caution">
    <text evidence="17">The sequence shown here is derived from an EMBL/GenBank/DDBJ whole genome shotgun (WGS) entry which is preliminary data.</text>
</comment>
<feature type="compositionally biased region" description="Low complexity" evidence="13">
    <location>
        <begin position="49"/>
        <end position="62"/>
    </location>
</feature>
<keyword evidence="9 10" id="KW-0413">Isomerase</keyword>
<dbReference type="InterPro" id="IPR016305">
    <property type="entry name" value="Mannose-6-P_Isomerase"/>
</dbReference>
<dbReference type="PROSITE" id="PS00965">
    <property type="entry name" value="PMI_I_1"/>
    <property type="match status" value="1"/>
</dbReference>
<comment type="cofactor">
    <cofactor evidence="10">
        <name>Zn(2+)</name>
        <dbReference type="ChEBI" id="CHEBI:29105"/>
    </cofactor>
    <text evidence="10">Binds 1 zinc ion per subunit.</text>
</comment>
<name>J5TBF6_TRIAS</name>
<evidence type="ECO:0000256" key="1">
    <source>
        <dbReference type="ARBA" id="ARBA00000757"/>
    </source>
</evidence>
<organism evidence="17 18">
    <name type="scientific">Trichosporon asahii var. asahii (strain ATCC 90039 / CBS 2479 / JCM 2466 / KCTC 7840 / NBRC 103889/ NCYC 2677 / UAMH 7654)</name>
    <name type="common">Yeast</name>
    <dbReference type="NCBI Taxonomy" id="1186058"/>
    <lineage>
        <taxon>Eukaryota</taxon>
        <taxon>Fungi</taxon>
        <taxon>Dikarya</taxon>
        <taxon>Basidiomycota</taxon>
        <taxon>Agaricomycotina</taxon>
        <taxon>Tremellomycetes</taxon>
        <taxon>Trichosporonales</taxon>
        <taxon>Trichosporonaceae</taxon>
        <taxon>Trichosporon</taxon>
    </lineage>
</organism>
<dbReference type="InterPro" id="IPR046456">
    <property type="entry name" value="PMI_typeI_C"/>
</dbReference>
<dbReference type="Proteomes" id="UP000002748">
    <property type="component" value="Unassembled WGS sequence"/>
</dbReference>
<dbReference type="AlphaFoldDB" id="J5TBF6"/>
<dbReference type="GO" id="GO:0005975">
    <property type="term" value="P:carbohydrate metabolic process"/>
    <property type="evidence" value="ECO:0007669"/>
    <property type="project" value="InterPro"/>
</dbReference>
<dbReference type="InterPro" id="IPR046457">
    <property type="entry name" value="PMI_typeI_cat"/>
</dbReference>
<dbReference type="UniPathway" id="UPA00126">
    <property type="reaction ID" value="UER00423"/>
</dbReference>
<dbReference type="PRINTS" id="PR00714">
    <property type="entry name" value="MAN6PISMRASE"/>
</dbReference>
<evidence type="ECO:0000259" key="14">
    <source>
        <dbReference type="Pfam" id="PF01238"/>
    </source>
</evidence>
<feature type="domain" description="Phosphomannose isomerase type I C-terminal" evidence="14">
    <location>
        <begin position="488"/>
        <end position="530"/>
    </location>
</feature>
<dbReference type="PANTHER" id="PTHR10309:SF0">
    <property type="entry name" value="MANNOSE-6-PHOSPHATE ISOMERASE"/>
    <property type="match status" value="1"/>
</dbReference>
<reference evidence="17 18" key="1">
    <citation type="journal article" date="2012" name="Eukaryot. Cell">
        <title>Draft genome sequence of CBS 2479, the standard type strain of Trichosporon asahii.</title>
        <authorList>
            <person name="Yang R.Y."/>
            <person name="Li H.T."/>
            <person name="Zhu H."/>
            <person name="Zhou G.P."/>
            <person name="Wang M."/>
            <person name="Wang L."/>
        </authorList>
    </citation>
    <scope>NUCLEOTIDE SEQUENCE [LARGE SCALE GENOMIC DNA]</scope>
    <source>
        <strain evidence="18">ATCC 90039 / CBS 2479 / JCM 2466 / KCTC 7840 / NCYC 2677 / UAMH 7654</strain>
    </source>
</reference>
<comment type="pathway">
    <text evidence="3 12">Nucleotide-sugar biosynthesis; GDP-alpha-D-mannose biosynthesis; alpha-D-mannose 1-phosphate from D-fructose 6-phosphate: step 1/2.</text>
</comment>
<gene>
    <name evidence="17" type="ORF">A1Q1_00583</name>
</gene>
<evidence type="ECO:0000256" key="3">
    <source>
        <dbReference type="ARBA" id="ARBA00004666"/>
    </source>
</evidence>
<feature type="compositionally biased region" description="Basic and acidic residues" evidence="13">
    <location>
        <begin position="332"/>
        <end position="341"/>
    </location>
</feature>
<sequence>MHASENQAHRESPEEGTFTGQGPSFEERTLPLPPGVRDPQGHNPRMTMLSPSSCASLSLSTLPGQAGRTRHPSLRLSHPLRLLLTSDHLSPTRFTRTSTLPLALKADRRPPRPRQPIATTPPPYATSTTTTTTLDTMSAPAPPVFKIAPGIQSYDWGKKGSSSLAAQLAEESVPDFQVDENKPYAELWMGTHPNCPSRTGSGLLSEYLAAHPELIGDAVLKRFPDARNGDLPFLFKVLSIATALSIQAHPDKKLAEQLHKSKSDIYKDGNHKPEMAIALTPFRAFLNFVPPAVLVRNLLAVPELAAIVPSSAVSSLAKAAGLSDSPSLSDAQKLEEKTAGDEEKRALKEVFSALMSANEDDFKPQLEKLVKRYKAGDLKDGESKEIADLAVELEGQYPGDIGVFCVFILNVVDLQPGEAAFLGANMPHAYINGNIIECMATSDNVVRAGLTPKLRDVDTLVSMLTYEAGPSTAQLLKPQEWHHDPSTLLYDPPIAEFSVLRTHLAKDEVTTHAAVQGPSIAVVTNGGAQLSWTPGEVDGDVQVTKGDVLFLGAGQEVKIQALQDVEIFRAFVEA</sequence>
<keyword evidence="7" id="KW-0479">Metal-binding</keyword>
<dbReference type="Gene3D" id="1.10.441.10">
    <property type="entry name" value="Phosphomannose Isomerase, domain 2"/>
    <property type="match status" value="1"/>
</dbReference>
<feature type="region of interest" description="Disordered" evidence="13">
    <location>
        <begin position="105"/>
        <end position="140"/>
    </location>
</feature>
<dbReference type="GO" id="GO:0008270">
    <property type="term" value="F:zinc ion binding"/>
    <property type="evidence" value="ECO:0007669"/>
    <property type="project" value="InterPro"/>
</dbReference>
<feature type="region of interest" description="Disordered" evidence="13">
    <location>
        <begin position="322"/>
        <end position="341"/>
    </location>
</feature>
<keyword evidence="8 10" id="KW-0862">Zinc</keyword>
<dbReference type="GO" id="GO:0009298">
    <property type="term" value="P:GDP-mannose biosynthetic process"/>
    <property type="evidence" value="ECO:0007669"/>
    <property type="project" value="UniProtKB-UniPathway"/>
</dbReference>
<comment type="similarity">
    <text evidence="4 11">Belongs to the mannose-6-phosphate isomerase type 1 family.</text>
</comment>
<dbReference type="InterPro" id="IPR014710">
    <property type="entry name" value="RmlC-like_jellyroll"/>
</dbReference>
<dbReference type="SUPFAM" id="SSF51182">
    <property type="entry name" value="RmlC-like cupins"/>
    <property type="match status" value="1"/>
</dbReference>
<dbReference type="HOGENOM" id="CLU_026967_0_0_1"/>